<evidence type="ECO:0000256" key="2">
    <source>
        <dbReference type="ARBA" id="ARBA00003120"/>
    </source>
</evidence>
<keyword evidence="6" id="KW-0479">Metal-binding</keyword>
<evidence type="ECO:0000256" key="6">
    <source>
        <dbReference type="ARBA" id="ARBA00022723"/>
    </source>
</evidence>
<dbReference type="AlphaFoldDB" id="A0AAN0RF68"/>
<dbReference type="GO" id="GO:0051536">
    <property type="term" value="F:iron-sulfur cluster binding"/>
    <property type="evidence" value="ECO:0007669"/>
    <property type="project" value="UniProtKB-KW"/>
</dbReference>
<proteinExistence type="inferred from homology"/>
<sequence>MWPACPVWRPDGLFAVPADRKRKSRFVAPLSVYLDANASEPVRPEAMAALQEVVREPGNPSSLHRAGRGARDRQETARETLAMLYGAGPDEVIFTSGGTEADSLAVHVLGEGRRLLLGATEHPALLSCRPDAELIGVDREGVTDLHDLEARLAQGGEALVCLMLANNETGVIQPVAEVAALCRQYGALLHVDAAQAAGRMAVSMRTLDADSMALSAHKLGGVPGVGALLLRDAAHRDVRPLMKGGGQERGWRGGTPALPAISAFAAAARAAMQTDEQGGAWGRLIEWRDRLEQAATMAGAVVAGRGARLGRLPNTSCLILPDVAAQRQVMALDLAGIQVSAGSACSSGKVARSHVLAAMGFGQQAGEAIRVSLPWNVTEADVQAFMDAYATMASRLRPEPSSKPFPFSVSHPISAR</sequence>
<evidence type="ECO:0000256" key="11">
    <source>
        <dbReference type="SAM" id="MobiDB-lite"/>
    </source>
</evidence>
<keyword evidence="13" id="KW-0456">Lyase</keyword>
<dbReference type="EMBL" id="CP003181">
    <property type="protein sequence ID" value="AHJ63828.1"/>
    <property type="molecule type" value="Genomic_DNA"/>
</dbReference>
<comment type="function">
    <text evidence="2">Catalyzes the removal of elemental sulfur atoms from cysteine to produce alanine. Seems to participate in the biosynthesis of the nitrogenase metalloclusters by providing the inorganic sulfur required for the Fe-S core formation.</text>
</comment>
<dbReference type="SUPFAM" id="SSF53383">
    <property type="entry name" value="PLP-dependent transferases"/>
    <property type="match status" value="1"/>
</dbReference>
<keyword evidence="5" id="KW-0808">Transferase</keyword>
<protein>
    <recommendedName>
        <fullName evidence="4">Cysteine desulfurase</fullName>
    </recommendedName>
</protein>
<dbReference type="InterPro" id="IPR015421">
    <property type="entry name" value="PyrdxlP-dep_Trfase_major"/>
</dbReference>
<reference evidence="14" key="1">
    <citation type="submission" date="2012-06" db="EMBL/GenBank/DDBJ databases">
        <title>Genome analysis of multiple Granulibacter bethesdensis isolates demonstrates substantial genome diversity.</title>
        <authorList>
            <person name="Greenberg D.E."/>
            <person name="Porcella S.F."/>
            <person name="Zarember K."/>
            <person name="Zelazny A.M."/>
            <person name="Bruno D."/>
            <person name="Martens C."/>
            <person name="Barbian K.D."/>
            <person name="Jaske E."/>
            <person name="Holland S.M."/>
        </authorList>
    </citation>
    <scope>NUCLEOTIDE SEQUENCE [LARGE SCALE GENOMIC DNA]</scope>
    <source>
        <strain evidence="14">CGDNIH3</strain>
    </source>
</reference>
<dbReference type="Gene3D" id="1.10.260.50">
    <property type="match status" value="1"/>
</dbReference>
<dbReference type="PANTHER" id="PTHR11601">
    <property type="entry name" value="CYSTEINE DESULFURYLASE FAMILY MEMBER"/>
    <property type="match status" value="1"/>
</dbReference>
<organism evidence="13 14">
    <name type="scientific">Granulibacter bethesdensis</name>
    <dbReference type="NCBI Taxonomy" id="364410"/>
    <lineage>
        <taxon>Bacteria</taxon>
        <taxon>Pseudomonadati</taxon>
        <taxon>Pseudomonadota</taxon>
        <taxon>Alphaproteobacteria</taxon>
        <taxon>Acetobacterales</taxon>
        <taxon>Acetobacteraceae</taxon>
        <taxon>Granulibacter</taxon>
    </lineage>
</organism>
<dbReference type="Pfam" id="PF00266">
    <property type="entry name" value="Aminotran_5"/>
    <property type="match status" value="1"/>
</dbReference>
<dbReference type="Proteomes" id="UP000019438">
    <property type="component" value="Chromosome"/>
</dbReference>
<dbReference type="PIRSF" id="PIRSF005572">
    <property type="entry name" value="NifS"/>
    <property type="match status" value="1"/>
</dbReference>
<evidence type="ECO:0000256" key="9">
    <source>
        <dbReference type="ARBA" id="ARBA00023014"/>
    </source>
</evidence>
<evidence type="ECO:0000256" key="5">
    <source>
        <dbReference type="ARBA" id="ARBA00022679"/>
    </source>
</evidence>
<evidence type="ECO:0000256" key="10">
    <source>
        <dbReference type="ARBA" id="ARBA00050776"/>
    </source>
</evidence>
<dbReference type="InterPro" id="IPR016454">
    <property type="entry name" value="Cysteine_dSase"/>
</dbReference>
<gene>
    <name evidence="13" type="ORF">GbCGDNIH3_1944</name>
</gene>
<evidence type="ECO:0000256" key="3">
    <source>
        <dbReference type="ARBA" id="ARBA00006490"/>
    </source>
</evidence>
<dbReference type="Gene3D" id="3.90.1150.10">
    <property type="entry name" value="Aspartate Aminotransferase, domain 1"/>
    <property type="match status" value="1"/>
</dbReference>
<dbReference type="GO" id="GO:0016829">
    <property type="term" value="F:lyase activity"/>
    <property type="evidence" value="ECO:0007669"/>
    <property type="project" value="UniProtKB-KW"/>
</dbReference>
<evidence type="ECO:0000256" key="4">
    <source>
        <dbReference type="ARBA" id="ARBA00013558"/>
    </source>
</evidence>
<dbReference type="InterPro" id="IPR015422">
    <property type="entry name" value="PyrdxlP-dep_Trfase_small"/>
</dbReference>
<dbReference type="GO" id="GO:0046872">
    <property type="term" value="F:metal ion binding"/>
    <property type="evidence" value="ECO:0007669"/>
    <property type="project" value="UniProtKB-KW"/>
</dbReference>
<evidence type="ECO:0000256" key="8">
    <source>
        <dbReference type="ARBA" id="ARBA00023004"/>
    </source>
</evidence>
<keyword evidence="8" id="KW-0408">Iron</keyword>
<accession>A0AAN0RF68</accession>
<evidence type="ECO:0000256" key="7">
    <source>
        <dbReference type="ARBA" id="ARBA00022898"/>
    </source>
</evidence>
<name>A0AAN0RF68_9PROT</name>
<comment type="similarity">
    <text evidence="3">Belongs to the class-V pyridoxal-phosphate-dependent aminotransferase family. NifS/IscS subfamily.</text>
</comment>
<dbReference type="PANTHER" id="PTHR11601:SF34">
    <property type="entry name" value="CYSTEINE DESULFURASE"/>
    <property type="match status" value="1"/>
</dbReference>
<comment type="catalytic activity">
    <reaction evidence="10">
        <text>(sulfur carrier)-H + L-cysteine = (sulfur carrier)-SH + L-alanine</text>
        <dbReference type="Rhea" id="RHEA:43892"/>
        <dbReference type="Rhea" id="RHEA-COMP:14737"/>
        <dbReference type="Rhea" id="RHEA-COMP:14739"/>
        <dbReference type="ChEBI" id="CHEBI:29917"/>
        <dbReference type="ChEBI" id="CHEBI:35235"/>
        <dbReference type="ChEBI" id="CHEBI:57972"/>
        <dbReference type="ChEBI" id="CHEBI:64428"/>
        <dbReference type="EC" id="2.8.1.7"/>
    </reaction>
</comment>
<feature type="domain" description="Aminotransferase class V" evidence="12">
    <location>
        <begin position="32"/>
        <end position="385"/>
    </location>
</feature>
<dbReference type="GO" id="GO:0031071">
    <property type="term" value="F:cysteine desulfurase activity"/>
    <property type="evidence" value="ECO:0007669"/>
    <property type="project" value="UniProtKB-EC"/>
</dbReference>
<dbReference type="Gene3D" id="3.40.640.10">
    <property type="entry name" value="Type I PLP-dependent aspartate aminotransferase-like (Major domain)"/>
    <property type="match status" value="1"/>
</dbReference>
<dbReference type="InterPro" id="IPR015424">
    <property type="entry name" value="PyrdxlP-dep_Trfase"/>
</dbReference>
<evidence type="ECO:0000313" key="13">
    <source>
        <dbReference type="EMBL" id="AHJ63828.1"/>
    </source>
</evidence>
<dbReference type="KEGG" id="gbc:GbCGDNIH3_1944"/>
<evidence type="ECO:0000256" key="1">
    <source>
        <dbReference type="ARBA" id="ARBA00001933"/>
    </source>
</evidence>
<keyword evidence="7" id="KW-0663">Pyridoxal phosphate</keyword>
<feature type="region of interest" description="Disordered" evidence="11">
    <location>
        <begin position="397"/>
        <end position="416"/>
    </location>
</feature>
<dbReference type="InterPro" id="IPR000192">
    <property type="entry name" value="Aminotrans_V_dom"/>
</dbReference>
<keyword evidence="9" id="KW-0411">Iron-sulfur</keyword>
<evidence type="ECO:0000259" key="12">
    <source>
        <dbReference type="Pfam" id="PF00266"/>
    </source>
</evidence>
<evidence type="ECO:0000313" key="14">
    <source>
        <dbReference type="Proteomes" id="UP000019438"/>
    </source>
</evidence>
<comment type="cofactor">
    <cofactor evidence="1">
        <name>pyridoxal 5'-phosphate</name>
        <dbReference type="ChEBI" id="CHEBI:597326"/>
    </cofactor>
</comment>